<dbReference type="Pfam" id="PF23138">
    <property type="entry name" value="CTLH_Armc9"/>
    <property type="match status" value="1"/>
</dbReference>
<evidence type="ECO:0000313" key="7">
    <source>
        <dbReference type="EMBL" id="KAF8566219.1"/>
    </source>
</evidence>
<dbReference type="AlphaFoldDB" id="A0A8T0DEI0"/>
<sequence length="880" mass="100371">MQQFDNRSPDNILNVIEQFLDYYQFRETLKQFRNESVSFLHVDAREWRPLDDFIKKNNIVNLLKNGDADAFFDAIHQIIPNNLLESKDYRRLEFELHLYLATISWDENNNERRKYSLQLFRQYLESKGAFLSQSTDLLPYYALPYVPNPKEHPIYQQLFKDTWRKSVLMKLSALIDSVLLEGKSTCPRLVKILTEQNTKRDRLLRQLNSELLDAEKRASLTQRRFSRLQYDYQTLIGVTADLLDALESNLKGIKLEDGVMEKIYARLVNSQPLASGRKLSLGAMDCSSSLCNSIRGNSRNMISAELSNSATFEGLHSWNEKAEVPLIELNYEKIKSDIQKIDDRQKCYLLQALRWRLTKSTVEQRECCLTSFVRSDLLDLTKIGPSGDVSLEKTPLLACMQSQHHRVREYMARFVNALSSLCRGRAYLAQNCTIVKLLISELLKEQDESITRENFVGALQKMSLRRPMQTVMINMSVIPWVIHLLENTEALSDYTLEYAVALCMNLCLRTSGKRNCVLISSRILNVLVELLNSVNIDIVPYVNGALYSILALPEIRKVALSMDLQSTLESFIRDDQVEMNRQFEFIIRRLRSNENPPNEDSDDEFEDEDDEEDAPTLESDLDRQDMPPPDRNDLKLFNIPEAASRDPRYWVGEGLLKAKYAIQPVLRGEANGRVDWCKPILSRESETRMSMTSIRSTGVLRRPITPGQRSARGSISESRPSTADKLRRTFERPSPVTEESTHPLYLRDSLASLSQGFSEENTPRASLQFDSIPTKEADTLPKTSDAMSPAPNPRPSVTSKKSAFESRPKIPRTPETLSPTNSPKFKLSKSESPDSTVSSTTKRSDPGDKPASRPSSTRSNGSRSSGSKLEHSQVSYNNPP</sequence>
<comment type="subcellular location">
    <subcellularLocation>
        <location evidence="1">Cytoplasm</location>
        <location evidence="1">Cytoskeleton</location>
        <location evidence="1">Cilium basal body</location>
    </subcellularLocation>
</comment>
<feature type="compositionally biased region" description="Basic and acidic residues" evidence="4">
    <location>
        <begin position="620"/>
        <end position="634"/>
    </location>
</feature>
<feature type="region of interest" description="Disordered" evidence="4">
    <location>
        <begin position="593"/>
        <end position="638"/>
    </location>
</feature>
<reference evidence="7 8" key="1">
    <citation type="submission" date="2019-07" db="EMBL/GenBank/DDBJ databases">
        <title>Annotation for the trematode Paragonimus westermani.</title>
        <authorList>
            <person name="Choi Y.-J."/>
        </authorList>
    </citation>
    <scope>NUCLEOTIDE SEQUENCE [LARGE SCALE GENOMIC DNA]</scope>
    <source>
        <strain evidence="7">180907_Pwestermani</strain>
    </source>
</reference>
<protein>
    <submittedName>
        <fullName evidence="7">Armadillo repeat containing 9</fullName>
    </submittedName>
</protein>
<evidence type="ECO:0000256" key="2">
    <source>
        <dbReference type="ARBA" id="ARBA00022794"/>
    </source>
</evidence>
<comment type="caution">
    <text evidence="7">The sequence shown here is derived from an EMBL/GenBank/DDBJ whole genome shotgun (WGS) entry which is preliminary data.</text>
</comment>
<feature type="compositionally biased region" description="Polar residues" evidence="4">
    <location>
        <begin position="756"/>
        <end position="771"/>
    </location>
</feature>
<dbReference type="PANTHER" id="PTHR14881:SF4">
    <property type="entry name" value="LISH DOMAIN-CONTAINING PROTEIN ARMC9"/>
    <property type="match status" value="1"/>
</dbReference>
<evidence type="ECO:0000313" key="8">
    <source>
        <dbReference type="Proteomes" id="UP000699462"/>
    </source>
</evidence>
<dbReference type="GO" id="GO:0005813">
    <property type="term" value="C:centrosome"/>
    <property type="evidence" value="ECO:0007669"/>
    <property type="project" value="UniProtKB-SubCell"/>
</dbReference>
<feature type="compositionally biased region" description="Basic and acidic residues" evidence="4">
    <location>
        <begin position="842"/>
        <end position="851"/>
    </location>
</feature>
<keyword evidence="2" id="KW-0970">Cilium biogenesis/degradation</keyword>
<name>A0A8T0DEI0_9TREM</name>
<dbReference type="Gene3D" id="1.25.10.10">
    <property type="entry name" value="Leucine-rich Repeat Variant"/>
    <property type="match status" value="1"/>
</dbReference>
<dbReference type="InterPro" id="IPR048959">
    <property type="entry name" value="ARMC9_ARM_dom"/>
</dbReference>
<keyword evidence="8" id="KW-1185">Reference proteome</keyword>
<keyword evidence="3" id="KW-0966">Cell projection</keyword>
<dbReference type="EMBL" id="JTDF01005449">
    <property type="protein sequence ID" value="KAF8566219.1"/>
    <property type="molecule type" value="Genomic_DNA"/>
</dbReference>
<gene>
    <name evidence="7" type="ORF">P879_01709</name>
</gene>
<dbReference type="InterPro" id="IPR016024">
    <property type="entry name" value="ARM-type_fold"/>
</dbReference>
<evidence type="ECO:0000256" key="4">
    <source>
        <dbReference type="SAM" id="MobiDB-lite"/>
    </source>
</evidence>
<feature type="domain" description="ARMC9 CTLH-like" evidence="6">
    <location>
        <begin position="55"/>
        <end position="179"/>
    </location>
</feature>
<dbReference type="InterPro" id="IPR040369">
    <property type="entry name" value="ARMC9"/>
</dbReference>
<feature type="region of interest" description="Disordered" evidence="4">
    <location>
        <begin position="703"/>
        <end position="743"/>
    </location>
</feature>
<dbReference type="SUPFAM" id="SSF48371">
    <property type="entry name" value="ARM repeat"/>
    <property type="match status" value="1"/>
</dbReference>
<dbReference type="InterPro" id="IPR056327">
    <property type="entry name" value="ARMC9_CTLH-like_dom"/>
</dbReference>
<dbReference type="InterPro" id="IPR011989">
    <property type="entry name" value="ARM-like"/>
</dbReference>
<feature type="compositionally biased region" description="Polar residues" evidence="4">
    <location>
        <begin position="707"/>
        <end position="721"/>
    </location>
</feature>
<feature type="compositionally biased region" description="Acidic residues" evidence="4">
    <location>
        <begin position="597"/>
        <end position="615"/>
    </location>
</feature>
<evidence type="ECO:0000256" key="3">
    <source>
        <dbReference type="ARBA" id="ARBA00023273"/>
    </source>
</evidence>
<dbReference type="GO" id="GO:0036064">
    <property type="term" value="C:ciliary basal body"/>
    <property type="evidence" value="ECO:0007669"/>
    <property type="project" value="InterPro"/>
</dbReference>
<feature type="domain" description="LisH" evidence="5">
    <location>
        <begin position="472"/>
        <end position="590"/>
    </location>
</feature>
<proteinExistence type="predicted"/>
<dbReference type="GO" id="GO:0005814">
    <property type="term" value="C:centriole"/>
    <property type="evidence" value="ECO:0007669"/>
    <property type="project" value="TreeGrafter"/>
</dbReference>
<evidence type="ECO:0000259" key="5">
    <source>
        <dbReference type="Pfam" id="PF21050"/>
    </source>
</evidence>
<feature type="compositionally biased region" description="Basic and acidic residues" evidence="4">
    <location>
        <begin position="722"/>
        <end position="731"/>
    </location>
</feature>
<dbReference type="GO" id="GO:0060271">
    <property type="term" value="P:cilium assembly"/>
    <property type="evidence" value="ECO:0007669"/>
    <property type="project" value="InterPro"/>
</dbReference>
<dbReference type="Pfam" id="PF21050">
    <property type="entry name" value="ARMC9_ARM"/>
    <property type="match status" value="1"/>
</dbReference>
<accession>A0A8T0DEI0</accession>
<dbReference type="Proteomes" id="UP000699462">
    <property type="component" value="Unassembled WGS sequence"/>
</dbReference>
<dbReference type="PANTHER" id="PTHR14881">
    <property type="entry name" value="LISH DOMAIN-CONTAINING PROTEIN ARMC9"/>
    <property type="match status" value="1"/>
</dbReference>
<dbReference type="GO" id="GO:0097542">
    <property type="term" value="C:ciliary tip"/>
    <property type="evidence" value="ECO:0007669"/>
    <property type="project" value="TreeGrafter"/>
</dbReference>
<feature type="compositionally biased region" description="Low complexity" evidence="4">
    <location>
        <begin position="852"/>
        <end position="867"/>
    </location>
</feature>
<feature type="region of interest" description="Disordered" evidence="4">
    <location>
        <begin position="756"/>
        <end position="880"/>
    </location>
</feature>
<evidence type="ECO:0000259" key="6">
    <source>
        <dbReference type="Pfam" id="PF23138"/>
    </source>
</evidence>
<evidence type="ECO:0000256" key="1">
    <source>
        <dbReference type="ARBA" id="ARBA00004120"/>
    </source>
</evidence>
<organism evidence="7 8">
    <name type="scientific">Paragonimus westermani</name>
    <dbReference type="NCBI Taxonomy" id="34504"/>
    <lineage>
        <taxon>Eukaryota</taxon>
        <taxon>Metazoa</taxon>
        <taxon>Spiralia</taxon>
        <taxon>Lophotrochozoa</taxon>
        <taxon>Platyhelminthes</taxon>
        <taxon>Trematoda</taxon>
        <taxon>Digenea</taxon>
        <taxon>Plagiorchiida</taxon>
        <taxon>Troglotremata</taxon>
        <taxon>Troglotrematidae</taxon>
        <taxon>Paragonimus</taxon>
    </lineage>
</organism>
<dbReference type="OrthoDB" id="538223at2759"/>